<proteinExistence type="inferred from homology"/>
<dbReference type="NCBIfam" id="NF012229">
    <property type="entry name" value="bla_class_B_core"/>
    <property type="match status" value="1"/>
</dbReference>
<dbReference type="Gene3D" id="3.60.15.10">
    <property type="entry name" value="Ribonuclease Z/Hydroxyacylglutathione hydrolase-like"/>
    <property type="match status" value="1"/>
</dbReference>
<comment type="caution">
    <text evidence="14">The sequence shown here is derived from an EMBL/GenBank/DDBJ whole genome shotgun (WGS) entry which is preliminary data.</text>
</comment>
<accession>A0ABV8JKY8</accession>
<evidence type="ECO:0000256" key="4">
    <source>
        <dbReference type="ARBA" id="ARBA00005250"/>
    </source>
</evidence>
<evidence type="ECO:0000256" key="1">
    <source>
        <dbReference type="ARBA" id="ARBA00001526"/>
    </source>
</evidence>
<dbReference type="InterPro" id="IPR050855">
    <property type="entry name" value="NDM-1-like"/>
</dbReference>
<dbReference type="InterPro" id="IPR001018">
    <property type="entry name" value="Beta-lactamase_class-B_CS"/>
</dbReference>
<name>A0ABV8JKY8_9BACL</name>
<keyword evidence="11" id="KW-0862">Zinc</keyword>
<evidence type="ECO:0000256" key="6">
    <source>
        <dbReference type="ARBA" id="ARBA00012865"/>
    </source>
</evidence>
<dbReference type="Proteomes" id="UP001595843">
    <property type="component" value="Unassembled WGS sequence"/>
</dbReference>
<comment type="similarity">
    <text evidence="4">Belongs to the metallo-beta-lactamase superfamily. Class-B beta-lactamase family.</text>
</comment>
<dbReference type="PROSITE" id="PS00744">
    <property type="entry name" value="BETA_LACTAMASE_B_2"/>
    <property type="match status" value="1"/>
</dbReference>
<keyword evidence="10 14" id="KW-0378">Hydrolase</keyword>
<dbReference type="PANTHER" id="PTHR42951">
    <property type="entry name" value="METALLO-BETA-LACTAMASE DOMAIN-CONTAINING"/>
    <property type="match status" value="1"/>
</dbReference>
<dbReference type="GO" id="GO:0008800">
    <property type="term" value="F:beta-lactamase activity"/>
    <property type="evidence" value="ECO:0007669"/>
    <property type="project" value="UniProtKB-EC"/>
</dbReference>
<evidence type="ECO:0000256" key="3">
    <source>
        <dbReference type="ARBA" id="ARBA00004418"/>
    </source>
</evidence>
<dbReference type="EC" id="3.5.2.6" evidence="6"/>
<reference evidence="15" key="1">
    <citation type="journal article" date="2019" name="Int. J. Syst. Evol. Microbiol.">
        <title>The Global Catalogue of Microorganisms (GCM) 10K type strain sequencing project: providing services to taxonomists for standard genome sequencing and annotation.</title>
        <authorList>
            <consortium name="The Broad Institute Genomics Platform"/>
            <consortium name="The Broad Institute Genome Sequencing Center for Infectious Disease"/>
            <person name="Wu L."/>
            <person name="Ma J."/>
        </authorList>
    </citation>
    <scope>NUCLEOTIDE SEQUENCE [LARGE SCALE GENOMIC DNA]</scope>
    <source>
        <strain evidence="15">IBRC-M 10813</strain>
    </source>
</reference>
<comment type="subcellular location">
    <subcellularLocation>
        <location evidence="3">Periplasm</location>
    </subcellularLocation>
</comment>
<comment type="subunit">
    <text evidence="5">Monomer.</text>
</comment>
<evidence type="ECO:0000313" key="14">
    <source>
        <dbReference type="EMBL" id="MFC4077633.1"/>
    </source>
</evidence>
<evidence type="ECO:0000256" key="10">
    <source>
        <dbReference type="ARBA" id="ARBA00022801"/>
    </source>
</evidence>
<keyword evidence="12" id="KW-0046">Antibiotic resistance</keyword>
<feature type="domain" description="Metallo-beta-lactamase" evidence="13">
    <location>
        <begin position="74"/>
        <end position="244"/>
    </location>
</feature>
<keyword evidence="15" id="KW-1185">Reference proteome</keyword>
<dbReference type="Pfam" id="PF00753">
    <property type="entry name" value="Lactamase_B"/>
    <property type="match status" value="1"/>
</dbReference>
<evidence type="ECO:0000256" key="7">
    <source>
        <dbReference type="ARBA" id="ARBA00022723"/>
    </source>
</evidence>
<organism evidence="14 15">
    <name type="scientific">Salinithrix halophila</name>
    <dbReference type="NCBI Taxonomy" id="1485204"/>
    <lineage>
        <taxon>Bacteria</taxon>
        <taxon>Bacillati</taxon>
        <taxon>Bacillota</taxon>
        <taxon>Bacilli</taxon>
        <taxon>Bacillales</taxon>
        <taxon>Thermoactinomycetaceae</taxon>
        <taxon>Salinithrix</taxon>
    </lineage>
</organism>
<dbReference type="SMART" id="SM00849">
    <property type="entry name" value="Lactamase_B"/>
    <property type="match status" value="1"/>
</dbReference>
<evidence type="ECO:0000256" key="8">
    <source>
        <dbReference type="ARBA" id="ARBA00022729"/>
    </source>
</evidence>
<evidence type="ECO:0000256" key="12">
    <source>
        <dbReference type="ARBA" id="ARBA00023251"/>
    </source>
</evidence>
<dbReference type="EMBL" id="JBHSAP010000015">
    <property type="protein sequence ID" value="MFC4077633.1"/>
    <property type="molecule type" value="Genomic_DNA"/>
</dbReference>
<protein>
    <recommendedName>
        <fullName evidence="6">beta-lactamase</fullName>
        <ecNumber evidence="6">3.5.2.6</ecNumber>
    </recommendedName>
</protein>
<evidence type="ECO:0000256" key="9">
    <source>
        <dbReference type="ARBA" id="ARBA00022764"/>
    </source>
</evidence>
<dbReference type="SUPFAM" id="SSF56281">
    <property type="entry name" value="Metallo-hydrolase/oxidoreductase"/>
    <property type="match status" value="1"/>
</dbReference>
<dbReference type="NCBIfam" id="NF033088">
    <property type="entry name" value="bla_subclass_B1"/>
    <property type="match status" value="1"/>
</dbReference>
<keyword evidence="9" id="KW-0574">Periplasm</keyword>
<sequence length="264" mass="29178">MKRTRGWGILLLCLMMGGVLLFPGARSEAAHAVNKYGGKTISNPEGTVELARLNRDVWEYTTYGGNFGGMTNIPTNGLIISSSKGLVLIDSSWDDDLTKELLNMIRRHIGKKIAVAVITHSHEDRVGGIRALLKEGIEVRSTARTAQLAEKAGYPTPNPILDEQSRFKVGNTIIETYYPGEGHSEDNITVWLPQHKILFGGCLIKSLEAKDLGNVNDANLEEWSRSIQNVLNRYPRMKQVVPGHGNVGDKGLLIHTLELLENRN</sequence>
<keyword evidence="8" id="KW-0732">Signal</keyword>
<dbReference type="RefSeq" id="WP_380705441.1">
    <property type="nucleotide sequence ID" value="NZ_JBHSAP010000015.1"/>
</dbReference>
<gene>
    <name evidence="14" type="primary">bla</name>
    <name evidence="14" type="ORF">ACFOUO_12575</name>
</gene>
<evidence type="ECO:0000313" key="15">
    <source>
        <dbReference type="Proteomes" id="UP001595843"/>
    </source>
</evidence>
<dbReference type="PANTHER" id="PTHR42951:SF4">
    <property type="entry name" value="ACYL-COENZYME A THIOESTERASE MBLAC2"/>
    <property type="match status" value="1"/>
</dbReference>
<dbReference type="InterPro" id="IPR036866">
    <property type="entry name" value="RibonucZ/Hydroxyglut_hydro"/>
</dbReference>
<comment type="catalytic activity">
    <reaction evidence="1">
        <text>a beta-lactam + H2O = a substituted beta-amino acid</text>
        <dbReference type="Rhea" id="RHEA:20401"/>
        <dbReference type="ChEBI" id="CHEBI:15377"/>
        <dbReference type="ChEBI" id="CHEBI:35627"/>
        <dbReference type="ChEBI" id="CHEBI:140347"/>
        <dbReference type="EC" id="3.5.2.6"/>
    </reaction>
</comment>
<evidence type="ECO:0000256" key="2">
    <source>
        <dbReference type="ARBA" id="ARBA00001947"/>
    </source>
</evidence>
<evidence type="ECO:0000256" key="11">
    <source>
        <dbReference type="ARBA" id="ARBA00022833"/>
    </source>
</evidence>
<comment type="cofactor">
    <cofactor evidence="2">
        <name>Zn(2+)</name>
        <dbReference type="ChEBI" id="CHEBI:29105"/>
    </cofactor>
</comment>
<dbReference type="InterPro" id="IPR058199">
    <property type="entry name" value="BlaB//VIM/IMP-1"/>
</dbReference>
<dbReference type="InterPro" id="IPR001279">
    <property type="entry name" value="Metallo-B-lactamas"/>
</dbReference>
<evidence type="ECO:0000259" key="13">
    <source>
        <dbReference type="SMART" id="SM00849"/>
    </source>
</evidence>
<evidence type="ECO:0000256" key="5">
    <source>
        <dbReference type="ARBA" id="ARBA00011245"/>
    </source>
</evidence>
<keyword evidence="7" id="KW-0479">Metal-binding</keyword>